<proteinExistence type="predicted"/>
<gene>
    <name evidence="1" type="ORF">MANES_08G079800</name>
</gene>
<accession>A0A2C9VEE8</accession>
<reference evidence="1" key="1">
    <citation type="submission" date="2016-02" db="EMBL/GenBank/DDBJ databases">
        <title>WGS assembly of Manihot esculenta.</title>
        <authorList>
            <person name="Bredeson J.V."/>
            <person name="Prochnik S.E."/>
            <person name="Lyons J.B."/>
            <person name="Schmutz J."/>
            <person name="Grimwood J."/>
            <person name="Vrebalov J."/>
            <person name="Bart R.S."/>
            <person name="Amuge T."/>
            <person name="Ferguson M.E."/>
            <person name="Green R."/>
            <person name="Putnam N."/>
            <person name="Stites J."/>
            <person name="Rounsley S."/>
            <person name="Rokhsar D.S."/>
        </authorList>
    </citation>
    <scope>NUCLEOTIDE SEQUENCE [LARGE SCALE GENOMIC DNA]</scope>
    <source>
        <tissue evidence="1">Leaf</tissue>
    </source>
</reference>
<organism evidence="1">
    <name type="scientific">Manihot esculenta</name>
    <name type="common">Cassava</name>
    <name type="synonym">Jatropha manihot</name>
    <dbReference type="NCBI Taxonomy" id="3983"/>
    <lineage>
        <taxon>Eukaryota</taxon>
        <taxon>Viridiplantae</taxon>
        <taxon>Streptophyta</taxon>
        <taxon>Embryophyta</taxon>
        <taxon>Tracheophyta</taxon>
        <taxon>Spermatophyta</taxon>
        <taxon>Magnoliopsida</taxon>
        <taxon>eudicotyledons</taxon>
        <taxon>Gunneridae</taxon>
        <taxon>Pentapetalae</taxon>
        <taxon>rosids</taxon>
        <taxon>fabids</taxon>
        <taxon>Malpighiales</taxon>
        <taxon>Euphorbiaceae</taxon>
        <taxon>Crotonoideae</taxon>
        <taxon>Manihoteae</taxon>
        <taxon>Manihot</taxon>
    </lineage>
</organism>
<name>A0A2C9VEE8_MANES</name>
<dbReference type="AlphaFoldDB" id="A0A2C9VEE8"/>
<evidence type="ECO:0000313" key="1">
    <source>
        <dbReference type="EMBL" id="OAY43568.1"/>
    </source>
</evidence>
<dbReference type="EMBL" id="CM004394">
    <property type="protein sequence ID" value="OAY43568.1"/>
    <property type="molecule type" value="Genomic_DNA"/>
</dbReference>
<sequence>MINNKQNNSNLTNQLITTKLKIMIWKRKNRTKIIAMKNLDNQTIKDSNHTIIDAWFCNAGCQALEKWKKVAVVHFGTGNNIYYGVKGSLLTYGANCQRKYRCWGLWRT</sequence>
<protein>
    <submittedName>
        <fullName evidence="1">Uncharacterized protein</fullName>
    </submittedName>
</protein>